<evidence type="ECO:0000313" key="7">
    <source>
        <dbReference type="EMBL" id="APX96946.1"/>
    </source>
</evidence>
<dbReference type="KEGG" id="hda:BB347_10120"/>
<evidence type="ECO:0000313" key="8">
    <source>
        <dbReference type="EMBL" id="SIR64118.1"/>
    </source>
</evidence>
<dbReference type="Proteomes" id="UP000185687">
    <property type="component" value="Unassembled WGS sequence"/>
</dbReference>
<proteinExistence type="predicted"/>
<feature type="transmembrane region" description="Helical" evidence="5">
    <location>
        <begin position="226"/>
        <end position="250"/>
    </location>
</feature>
<dbReference type="PANTHER" id="PTHR43826:SF3">
    <property type="entry name" value="GLUCOSE-6-PHOSPHATE EXCHANGER SLC37A4"/>
    <property type="match status" value="1"/>
</dbReference>
<dbReference type="InterPro" id="IPR020846">
    <property type="entry name" value="MFS_dom"/>
</dbReference>
<dbReference type="STRING" id="588898.BB347_10120"/>
<feature type="transmembrane region" description="Helical" evidence="5">
    <location>
        <begin position="166"/>
        <end position="188"/>
    </location>
</feature>
<dbReference type="PROSITE" id="PS50850">
    <property type="entry name" value="MFS"/>
    <property type="match status" value="1"/>
</dbReference>
<dbReference type="AlphaFoldDB" id="A0A1N7CKD8"/>
<feature type="transmembrane region" description="Helical" evidence="5">
    <location>
        <begin position="52"/>
        <end position="72"/>
    </location>
</feature>
<dbReference type="OrthoDB" id="29061at2157"/>
<dbReference type="GO" id="GO:0035435">
    <property type="term" value="P:phosphate ion transmembrane transport"/>
    <property type="evidence" value="ECO:0007669"/>
    <property type="project" value="TreeGrafter"/>
</dbReference>
<evidence type="ECO:0000256" key="3">
    <source>
        <dbReference type="ARBA" id="ARBA00022989"/>
    </source>
</evidence>
<evidence type="ECO:0000256" key="4">
    <source>
        <dbReference type="ARBA" id="ARBA00023136"/>
    </source>
</evidence>
<feature type="transmembrane region" description="Helical" evidence="5">
    <location>
        <begin position="103"/>
        <end position="123"/>
    </location>
</feature>
<keyword evidence="9" id="KW-1185">Reference proteome</keyword>
<evidence type="ECO:0000256" key="5">
    <source>
        <dbReference type="SAM" id="Phobius"/>
    </source>
</evidence>
<dbReference type="PANTHER" id="PTHR43826">
    <property type="entry name" value="GLUCOSE-6-PHOSPHATE EXCHANGER SLC37A4"/>
    <property type="match status" value="1"/>
</dbReference>
<feature type="domain" description="Major facilitator superfamily (MFS) profile" evidence="6">
    <location>
        <begin position="12"/>
        <end position="423"/>
    </location>
</feature>
<evidence type="ECO:0000259" key="6">
    <source>
        <dbReference type="PROSITE" id="PS50850"/>
    </source>
</evidence>
<feature type="transmembrane region" description="Helical" evidence="5">
    <location>
        <begin position="79"/>
        <end position="97"/>
    </location>
</feature>
<keyword evidence="4 5" id="KW-0472">Membrane</keyword>
<evidence type="ECO:0000313" key="10">
    <source>
        <dbReference type="Proteomes" id="UP000187321"/>
    </source>
</evidence>
<dbReference type="RefSeq" id="WP_076581109.1">
    <property type="nucleotide sequence ID" value="NZ_CP019327.1"/>
</dbReference>
<evidence type="ECO:0000256" key="1">
    <source>
        <dbReference type="ARBA" id="ARBA00004127"/>
    </source>
</evidence>
<dbReference type="SUPFAM" id="SSF103473">
    <property type="entry name" value="MFS general substrate transporter"/>
    <property type="match status" value="1"/>
</dbReference>
<dbReference type="PIRSF" id="PIRSF002808">
    <property type="entry name" value="Hexose_phosphate_transp"/>
    <property type="match status" value="1"/>
</dbReference>
<feature type="transmembrane region" description="Helical" evidence="5">
    <location>
        <begin position="353"/>
        <end position="377"/>
    </location>
</feature>
<dbReference type="InterPro" id="IPR000849">
    <property type="entry name" value="Sugar_P_transporter"/>
</dbReference>
<dbReference type="InterPro" id="IPR051337">
    <property type="entry name" value="OPA_Antiporter"/>
</dbReference>
<dbReference type="GeneID" id="30956301"/>
<reference evidence="7 10" key="1">
    <citation type="submission" date="2017-01" db="EMBL/GenBank/DDBJ databases">
        <title>Complete genome sequence of Haloterrigena daqingensis type strain (JX313T).</title>
        <authorList>
            <person name="Shuang W."/>
        </authorList>
    </citation>
    <scope>NUCLEOTIDE SEQUENCE [LARGE SCALE GENOMIC DNA]</scope>
    <source>
        <strain evidence="7 10">JX313</strain>
    </source>
</reference>
<feature type="transmembrane region" description="Helical" evidence="5">
    <location>
        <begin position="397"/>
        <end position="419"/>
    </location>
</feature>
<dbReference type="Gene3D" id="1.20.1250.20">
    <property type="entry name" value="MFS general substrate transporter like domains"/>
    <property type="match status" value="2"/>
</dbReference>
<comment type="subcellular location">
    <subcellularLocation>
        <location evidence="1">Endomembrane system</location>
        <topology evidence="1">Multi-pass membrane protein</topology>
    </subcellularLocation>
</comment>
<dbReference type="EMBL" id="FTNP01000002">
    <property type="protein sequence ID" value="SIR64118.1"/>
    <property type="molecule type" value="Genomic_DNA"/>
</dbReference>
<dbReference type="GO" id="GO:0012505">
    <property type="term" value="C:endomembrane system"/>
    <property type="evidence" value="ECO:0007669"/>
    <property type="project" value="UniProtKB-SubCell"/>
</dbReference>
<dbReference type="GO" id="GO:0016020">
    <property type="term" value="C:membrane"/>
    <property type="evidence" value="ECO:0007669"/>
    <property type="project" value="InterPro"/>
</dbReference>
<protein>
    <submittedName>
        <fullName evidence="7">MFS transporter</fullName>
    </submittedName>
    <submittedName>
        <fullName evidence="8">Sugar phosphate permease</fullName>
    </submittedName>
</protein>
<accession>A0A1N7CKD8</accession>
<reference evidence="8 9" key="2">
    <citation type="submission" date="2017-01" db="EMBL/GenBank/DDBJ databases">
        <authorList>
            <person name="Mah S.A."/>
            <person name="Swanson W.J."/>
            <person name="Moy G.W."/>
            <person name="Vacquier V.D."/>
        </authorList>
    </citation>
    <scope>NUCLEOTIDE SEQUENCE [LARGE SCALE GENOMIC DNA]</scope>
    <source>
        <strain evidence="8 9">CGMCC 1.8909</strain>
    </source>
</reference>
<feature type="transmembrane region" description="Helical" evidence="5">
    <location>
        <begin position="262"/>
        <end position="283"/>
    </location>
</feature>
<dbReference type="InterPro" id="IPR011701">
    <property type="entry name" value="MFS"/>
</dbReference>
<evidence type="ECO:0000313" key="9">
    <source>
        <dbReference type="Proteomes" id="UP000185687"/>
    </source>
</evidence>
<dbReference type="EMBL" id="CP019327">
    <property type="protein sequence ID" value="APX96946.1"/>
    <property type="molecule type" value="Genomic_DNA"/>
</dbReference>
<feature type="transmembrane region" description="Helical" evidence="5">
    <location>
        <begin position="295"/>
        <end position="313"/>
    </location>
</feature>
<dbReference type="GO" id="GO:0061513">
    <property type="term" value="F:glucose 6-phosphate:phosphate antiporter activity"/>
    <property type="evidence" value="ECO:0007669"/>
    <property type="project" value="TreeGrafter"/>
</dbReference>
<name>A0A1N7CKD8_9EURY</name>
<sequence>MRIWADPLKRRWLLWATLGVVFLLVNVNRLSSAVLAEDLMGAFETTGAQLGTLHAVFFWVYAFMQIPTGILADRVGPRVTATVGAAVMNVGVIWFALTDSYLAALAARGLVGLGGSVIFVCILRFCANWYRADEFATMSGATFAISGIGGVVATTPLALAVDATDWRTAIGGLGVLGLLFAVVVFAVVRNSPREAGYDSLEGVPDQPTLTNAELKTYLSDIFRDPLIWVVAIMLFCASGVNLTLFGLWGIPYIVQVYDVSVTYASFFTLLGGVGVMIGPPAIGWLSDRIGKRGELMVGGGALFVASLAIIALVGDPPLVVVGAVFFFSGLLLGSFLLGYAVVKDRHPDSASGISTGTVNGAGFFGAAILPTLMGWALDDYWAGDIVGGTRVYTETGYQIAFAIATVAGLIALCCTIWLYRHERRTSTATVEDGRQPSH</sequence>
<feature type="transmembrane region" description="Helical" evidence="5">
    <location>
        <begin position="135"/>
        <end position="160"/>
    </location>
</feature>
<dbReference type="Proteomes" id="UP000187321">
    <property type="component" value="Chromosome"/>
</dbReference>
<organism evidence="8 9">
    <name type="scientific">Natronorubrum daqingense</name>
    <dbReference type="NCBI Taxonomy" id="588898"/>
    <lineage>
        <taxon>Archaea</taxon>
        <taxon>Methanobacteriati</taxon>
        <taxon>Methanobacteriota</taxon>
        <taxon>Stenosarchaea group</taxon>
        <taxon>Halobacteria</taxon>
        <taxon>Halobacteriales</taxon>
        <taxon>Natrialbaceae</taxon>
        <taxon>Natronorubrum</taxon>
    </lineage>
</organism>
<keyword evidence="3 5" id="KW-1133">Transmembrane helix</keyword>
<evidence type="ECO:0000256" key="2">
    <source>
        <dbReference type="ARBA" id="ARBA00022692"/>
    </source>
</evidence>
<keyword evidence="2 5" id="KW-0812">Transmembrane</keyword>
<dbReference type="InterPro" id="IPR036259">
    <property type="entry name" value="MFS_trans_sf"/>
</dbReference>
<gene>
    <name evidence="7" type="ORF">BB347_10120</name>
    <name evidence="8" type="ORF">SAMN05421809_1754</name>
</gene>
<dbReference type="Pfam" id="PF07690">
    <property type="entry name" value="MFS_1"/>
    <property type="match status" value="1"/>
</dbReference>
<feature type="transmembrane region" description="Helical" evidence="5">
    <location>
        <begin position="319"/>
        <end position="341"/>
    </location>
</feature>